<dbReference type="SUPFAM" id="SSF46689">
    <property type="entry name" value="Homeodomain-like"/>
    <property type="match status" value="1"/>
</dbReference>
<feature type="region of interest" description="Disordered" evidence="4">
    <location>
        <begin position="331"/>
        <end position="351"/>
    </location>
</feature>
<feature type="domain" description="HTH araC/xylS-type" evidence="5">
    <location>
        <begin position="232"/>
        <end position="333"/>
    </location>
</feature>
<organism evidence="6 7">
    <name type="scientific">Pelomonas parva</name>
    <dbReference type="NCBI Taxonomy" id="3299032"/>
    <lineage>
        <taxon>Bacteria</taxon>
        <taxon>Pseudomonadati</taxon>
        <taxon>Pseudomonadota</taxon>
        <taxon>Betaproteobacteria</taxon>
        <taxon>Burkholderiales</taxon>
        <taxon>Sphaerotilaceae</taxon>
        <taxon>Roseateles</taxon>
    </lineage>
</organism>
<dbReference type="PANTHER" id="PTHR46796:SF6">
    <property type="entry name" value="ARAC SUBFAMILY"/>
    <property type="match status" value="1"/>
</dbReference>
<evidence type="ECO:0000256" key="3">
    <source>
        <dbReference type="ARBA" id="ARBA00023163"/>
    </source>
</evidence>
<dbReference type="PANTHER" id="PTHR46796">
    <property type="entry name" value="HTH-TYPE TRANSCRIPTIONAL ACTIVATOR RHAS-RELATED"/>
    <property type="match status" value="1"/>
</dbReference>
<comment type="caution">
    <text evidence="6">The sequence shown here is derived from an EMBL/GenBank/DDBJ whole genome shotgun (WGS) entry which is preliminary data.</text>
</comment>
<name>A0ABW7F941_9BURK</name>
<sequence length="351" mass="39390">MYAARIPPHASLKSETISPHRKRLSTATVGSDDRFAYWLDMVCAIYAQLECDRPGSDVFGEISFSPLGVLDLTEVHSNVQFLRRTPSMICNDTRDSTLVQIQRVGRAVVRQDGREARLVPGDFVMYDTTRPYELRFEDETHELIVVRLPSSELQPHVTNLHDLTATTVPGTCAAGNLLLTMIDTLQRDIDRLHPSSAIGVSEGITSIIAAGLRGLPGANTQRSSQLCAYHVARVKAYAMDNLRNPELSISKIACAMRVSPDHLSRLFRGEPVPLSRWIWQQRLDACRRDLCDARMANRSVSEIAFAWGFNDATHFSRSFREQFGLSPREWRQKSGYPARGRPTQPVVPEVD</sequence>
<dbReference type="InterPro" id="IPR035418">
    <property type="entry name" value="AraC-bd_2"/>
</dbReference>
<dbReference type="InterPro" id="IPR050204">
    <property type="entry name" value="AraC_XylS_family_regulators"/>
</dbReference>
<evidence type="ECO:0000256" key="2">
    <source>
        <dbReference type="ARBA" id="ARBA00023125"/>
    </source>
</evidence>
<evidence type="ECO:0000256" key="1">
    <source>
        <dbReference type="ARBA" id="ARBA00023015"/>
    </source>
</evidence>
<dbReference type="SMART" id="SM00342">
    <property type="entry name" value="HTH_ARAC"/>
    <property type="match status" value="1"/>
</dbReference>
<evidence type="ECO:0000313" key="7">
    <source>
        <dbReference type="Proteomes" id="UP001606210"/>
    </source>
</evidence>
<dbReference type="EMBL" id="JBIGHV010000010">
    <property type="protein sequence ID" value="MFG6432995.1"/>
    <property type="molecule type" value="Genomic_DNA"/>
</dbReference>
<dbReference type="Gene3D" id="1.10.10.60">
    <property type="entry name" value="Homeodomain-like"/>
    <property type="match status" value="1"/>
</dbReference>
<keyword evidence="2" id="KW-0238">DNA-binding</keyword>
<reference evidence="6 7" key="1">
    <citation type="submission" date="2024-08" db="EMBL/GenBank/DDBJ databases">
        <authorList>
            <person name="Lu H."/>
        </authorList>
    </citation>
    <scope>NUCLEOTIDE SEQUENCE [LARGE SCALE GENOMIC DNA]</scope>
    <source>
        <strain evidence="6 7">LYH14W</strain>
    </source>
</reference>
<protein>
    <submittedName>
        <fullName evidence="6">Helix-turn-helix domain-containing protein</fullName>
    </submittedName>
</protein>
<keyword evidence="7" id="KW-1185">Reference proteome</keyword>
<dbReference type="Pfam" id="PF12833">
    <property type="entry name" value="HTH_18"/>
    <property type="match status" value="1"/>
</dbReference>
<proteinExistence type="predicted"/>
<evidence type="ECO:0000313" key="6">
    <source>
        <dbReference type="EMBL" id="MFG6432995.1"/>
    </source>
</evidence>
<dbReference type="PRINTS" id="PR00032">
    <property type="entry name" value="HTHARAC"/>
</dbReference>
<dbReference type="InterPro" id="IPR020449">
    <property type="entry name" value="Tscrpt_reg_AraC-type_HTH"/>
</dbReference>
<evidence type="ECO:0000259" key="5">
    <source>
        <dbReference type="PROSITE" id="PS01124"/>
    </source>
</evidence>
<dbReference type="InterPro" id="IPR009057">
    <property type="entry name" value="Homeodomain-like_sf"/>
</dbReference>
<dbReference type="PROSITE" id="PS01124">
    <property type="entry name" value="HTH_ARAC_FAMILY_2"/>
    <property type="match status" value="1"/>
</dbReference>
<keyword evidence="1" id="KW-0805">Transcription regulation</keyword>
<gene>
    <name evidence="6" type="ORF">ACG00Y_23980</name>
</gene>
<keyword evidence="3" id="KW-0804">Transcription</keyword>
<accession>A0ABW7F941</accession>
<dbReference type="RefSeq" id="WP_394483310.1">
    <property type="nucleotide sequence ID" value="NZ_JBIGHV010000010.1"/>
</dbReference>
<dbReference type="Pfam" id="PF14525">
    <property type="entry name" value="AraC_binding_2"/>
    <property type="match status" value="1"/>
</dbReference>
<evidence type="ECO:0000256" key="4">
    <source>
        <dbReference type="SAM" id="MobiDB-lite"/>
    </source>
</evidence>
<dbReference type="InterPro" id="IPR018060">
    <property type="entry name" value="HTH_AraC"/>
</dbReference>
<dbReference type="Proteomes" id="UP001606210">
    <property type="component" value="Unassembled WGS sequence"/>
</dbReference>